<dbReference type="GO" id="GO:0016020">
    <property type="term" value="C:membrane"/>
    <property type="evidence" value="ECO:0007669"/>
    <property type="project" value="UniProtKB-SubCell"/>
</dbReference>
<evidence type="ECO:0000256" key="22">
    <source>
        <dbReference type="ARBA" id="ARBA00059245"/>
    </source>
</evidence>
<evidence type="ECO:0000256" key="14">
    <source>
        <dbReference type="ARBA" id="ARBA00023136"/>
    </source>
</evidence>
<dbReference type="EC" id="2.4.1.122" evidence="6"/>
<feature type="transmembrane region" description="Helical" evidence="23">
    <location>
        <begin position="59"/>
        <end position="78"/>
    </location>
</feature>
<evidence type="ECO:0000256" key="18">
    <source>
        <dbReference type="ARBA" id="ARBA00040898"/>
    </source>
</evidence>
<evidence type="ECO:0000256" key="11">
    <source>
        <dbReference type="ARBA" id="ARBA00022741"/>
    </source>
</evidence>
<dbReference type="GO" id="GO:0000166">
    <property type="term" value="F:nucleotide binding"/>
    <property type="evidence" value="ECO:0007669"/>
    <property type="project" value="UniProtKB-KW"/>
</dbReference>
<sequence length="394" mass="45532">MYTYVQNTSVFFDKFSCNCALSVCSHFFFFFVNLRRFDSSCDICVMNAQQEGRVMGRRFVLTLVIGISAGFSFAYILLTSTAGSRDVAWPAYRESLRDLDRHPIVNIVDHGSDEPAHKDEDRSIADELSKRVRVLCWVMTQPSNHEKKAKHVKATWGKRCNKLLFMSSVEDSNLPSVKLPVQEGRDYLWAKTKAAFRYVYEHHRREADWFLKADDDTYVVVENLRYMLADYSSNDPVYFGCRFKPFTPQGYMSGGAGYVLSREALDQFVNKALPSPHLCKASDHGAEDAEIGKCLHNIGVRAMDSRDSMRRGRFFPFVPQDHLFPNKDKGFWYWSYIYYPSDEGLDCCSDHAVTFHYVNPQQMYVFDYLIYHLRPYGITFGAGELPKILRNDTK</sequence>
<dbReference type="PANTHER" id="PTHR23033">
    <property type="entry name" value="BETA1,3-GALACTOSYLTRANSFERASE"/>
    <property type="match status" value="1"/>
</dbReference>
<accession>A0A8R2DLL5</accession>
<comment type="subunit">
    <text evidence="5">Homodimer; disulfide-linked.</text>
</comment>
<evidence type="ECO:0000256" key="6">
    <source>
        <dbReference type="ARBA" id="ARBA00012557"/>
    </source>
</evidence>
<proteinExistence type="inferred from homology"/>
<keyword evidence="10" id="KW-0479">Metal-binding</keyword>
<evidence type="ECO:0000256" key="12">
    <source>
        <dbReference type="ARBA" id="ARBA00022968"/>
    </source>
</evidence>
<keyword evidence="8" id="KW-0808">Transferase</keyword>
<dbReference type="AlphaFoldDB" id="A0A8R2DLL5"/>
<evidence type="ECO:0000256" key="2">
    <source>
        <dbReference type="ARBA" id="ARBA00004606"/>
    </source>
</evidence>
<organism evidence="25 26">
    <name type="scientific">Bombyx mori</name>
    <name type="common">Silk moth</name>
    <dbReference type="NCBI Taxonomy" id="7091"/>
    <lineage>
        <taxon>Eukaryota</taxon>
        <taxon>Metazoa</taxon>
        <taxon>Ecdysozoa</taxon>
        <taxon>Arthropoda</taxon>
        <taxon>Hexapoda</taxon>
        <taxon>Insecta</taxon>
        <taxon>Pterygota</taxon>
        <taxon>Neoptera</taxon>
        <taxon>Endopterygota</taxon>
        <taxon>Lepidoptera</taxon>
        <taxon>Glossata</taxon>
        <taxon>Ditrysia</taxon>
        <taxon>Bombycoidea</taxon>
        <taxon>Bombycidae</taxon>
        <taxon>Bombycinae</taxon>
        <taxon>Bombyx</taxon>
    </lineage>
</organism>
<dbReference type="Gene3D" id="3.90.550.50">
    <property type="match status" value="1"/>
</dbReference>
<feature type="domain" description="Fringe-like glycosyltransferase" evidence="24">
    <location>
        <begin position="137"/>
        <end position="305"/>
    </location>
</feature>
<evidence type="ECO:0000256" key="13">
    <source>
        <dbReference type="ARBA" id="ARBA00022989"/>
    </source>
</evidence>
<name>A0A8R2DLL5_BOMMO</name>
<evidence type="ECO:0000256" key="21">
    <source>
        <dbReference type="ARBA" id="ARBA00043065"/>
    </source>
</evidence>
<evidence type="ECO:0000256" key="4">
    <source>
        <dbReference type="ARBA" id="ARBA00006462"/>
    </source>
</evidence>
<evidence type="ECO:0000256" key="20">
    <source>
        <dbReference type="ARBA" id="ARBA00042009"/>
    </source>
</evidence>
<keyword evidence="16" id="KW-0325">Glycoprotein</keyword>
<keyword evidence="11" id="KW-0547">Nucleotide-binding</keyword>
<comment type="cofactor">
    <cofactor evidence="1">
        <name>Mn(2+)</name>
        <dbReference type="ChEBI" id="CHEBI:29035"/>
    </cofactor>
</comment>
<comment type="similarity">
    <text evidence="4">Belongs to the glycosyltransferase 31 family. Beta3-Gal-T subfamily.</text>
</comment>
<evidence type="ECO:0000256" key="17">
    <source>
        <dbReference type="ARBA" id="ARBA00023211"/>
    </source>
</evidence>
<keyword evidence="7" id="KW-0328">Glycosyltransferase</keyword>
<keyword evidence="17" id="KW-0464">Manganese</keyword>
<keyword evidence="13 23" id="KW-1133">Transmembrane helix</keyword>
<evidence type="ECO:0000256" key="15">
    <source>
        <dbReference type="ARBA" id="ARBA00023157"/>
    </source>
</evidence>
<evidence type="ECO:0000256" key="5">
    <source>
        <dbReference type="ARBA" id="ARBA00011748"/>
    </source>
</evidence>
<evidence type="ECO:0000256" key="10">
    <source>
        <dbReference type="ARBA" id="ARBA00022723"/>
    </source>
</evidence>
<evidence type="ECO:0000256" key="23">
    <source>
        <dbReference type="SAM" id="Phobius"/>
    </source>
</evidence>
<dbReference type="GO" id="GO:0016263">
    <property type="term" value="F:glycoprotein-N-acetylgalactosamine 3-beta-galactosyltransferase activity"/>
    <property type="evidence" value="ECO:0007669"/>
    <property type="project" value="UniProtKB-EC"/>
</dbReference>
<dbReference type="InterPro" id="IPR026050">
    <property type="entry name" value="C1GALT1/C1GALT1_chp1"/>
</dbReference>
<dbReference type="Proteomes" id="UP000005204">
    <property type="component" value="Unassembled WGS sequence"/>
</dbReference>
<evidence type="ECO:0000256" key="3">
    <source>
        <dbReference type="ARBA" id="ARBA00004922"/>
    </source>
</evidence>
<reference evidence="26" key="1">
    <citation type="journal article" date="2008" name="Insect Biochem. Mol. Biol.">
        <title>The genome of a lepidopteran model insect, the silkworm Bombyx mori.</title>
        <authorList>
            <consortium name="International Silkworm Genome Consortium"/>
        </authorList>
    </citation>
    <scope>NUCLEOTIDE SEQUENCE [LARGE SCALE GENOMIC DNA]</scope>
    <source>
        <strain evidence="26">p50T</strain>
    </source>
</reference>
<dbReference type="PANTHER" id="PTHR23033:SF14">
    <property type="entry name" value="GLYCOPROTEIN-N-ACETYLGALACTOSAMINE 3-BETA-GALACTOSYLTRANSFERASE 1-RELATED"/>
    <property type="match status" value="1"/>
</dbReference>
<dbReference type="InterPro" id="IPR003378">
    <property type="entry name" value="Fringe-like_glycosylTrfase"/>
</dbReference>
<evidence type="ECO:0000313" key="25">
    <source>
        <dbReference type="EnsemblMetazoa" id="XP_021202995.1"/>
    </source>
</evidence>
<evidence type="ECO:0000256" key="1">
    <source>
        <dbReference type="ARBA" id="ARBA00001936"/>
    </source>
</evidence>
<evidence type="ECO:0000256" key="7">
    <source>
        <dbReference type="ARBA" id="ARBA00022676"/>
    </source>
</evidence>
<dbReference type="Pfam" id="PF02434">
    <property type="entry name" value="Fringe"/>
    <property type="match status" value="1"/>
</dbReference>
<keyword evidence="14 23" id="KW-0472">Membrane</keyword>
<comment type="subcellular location">
    <subcellularLocation>
        <location evidence="2">Membrane</location>
        <topology evidence="2">Single-pass type II membrane protein</topology>
    </subcellularLocation>
</comment>
<comment type="function">
    <text evidence="22">Glycosyltransferase that generates the core 1 O-glycan Gal-beta1-3GalNAc-alpha1-Ser/Thr (T antigen), which is a precursor for many extended O-glycans in glycoproteins.</text>
</comment>
<dbReference type="GO" id="GO:0030145">
    <property type="term" value="F:manganese ion binding"/>
    <property type="evidence" value="ECO:0007669"/>
    <property type="project" value="UniProtKB-ARBA"/>
</dbReference>
<dbReference type="EnsemblMetazoa" id="XM_021347320.2">
    <property type="protein sequence ID" value="XP_021202995.1"/>
    <property type="gene ID" value="LOC101746328"/>
</dbReference>
<evidence type="ECO:0000256" key="19">
    <source>
        <dbReference type="ARBA" id="ARBA00041226"/>
    </source>
</evidence>
<evidence type="ECO:0000259" key="24">
    <source>
        <dbReference type="Pfam" id="PF02434"/>
    </source>
</evidence>
<evidence type="ECO:0000256" key="8">
    <source>
        <dbReference type="ARBA" id="ARBA00022679"/>
    </source>
</evidence>
<reference evidence="25" key="2">
    <citation type="submission" date="2022-06" db="UniProtKB">
        <authorList>
            <consortium name="EnsemblMetazoa"/>
        </authorList>
    </citation>
    <scope>IDENTIFICATION</scope>
    <source>
        <strain evidence="25">p50T (Dazao)</strain>
    </source>
</reference>
<evidence type="ECO:0000256" key="9">
    <source>
        <dbReference type="ARBA" id="ARBA00022692"/>
    </source>
</evidence>
<comment type="pathway">
    <text evidence="3">Protein modification; protein glycosylation.</text>
</comment>
<keyword evidence="15" id="KW-1015">Disulfide bond</keyword>
<protein>
    <recommendedName>
        <fullName evidence="18">Glycoprotein-N-acetylgalactosamine 3-beta-galactosyltransferase 1</fullName>
        <ecNumber evidence="6">2.4.1.122</ecNumber>
    </recommendedName>
    <alternativeName>
        <fullName evidence="20">Core 1 O-glycan T-synthase</fullName>
    </alternativeName>
    <alternativeName>
        <fullName evidence="21">Core 1 UDP-galactose:N-acetylgalactosamine-alpha-R beta 1,3-galactosyltransferase 1</fullName>
    </alternativeName>
    <alternativeName>
        <fullName evidence="19">Core 1 beta1,3-galactosyltransferase 1</fullName>
    </alternativeName>
</protein>
<keyword evidence="9 23" id="KW-0812">Transmembrane</keyword>
<keyword evidence="12" id="KW-0735">Signal-anchor</keyword>
<evidence type="ECO:0000256" key="16">
    <source>
        <dbReference type="ARBA" id="ARBA00023180"/>
    </source>
</evidence>
<dbReference type="FunFam" id="3.90.550.50:FF:000017">
    <property type="entry name" value="Glycoprotein-N-acetylgalactosamine 3-beta-galactosyltransferase 1"/>
    <property type="match status" value="1"/>
</dbReference>
<evidence type="ECO:0000313" key="26">
    <source>
        <dbReference type="Proteomes" id="UP000005204"/>
    </source>
</evidence>
<keyword evidence="26" id="KW-1185">Reference proteome</keyword>